<sequence length="232" mass="26171">MEYSNKIWYRKWWGVLIIIILAIVLFFLAASAFYFLGEIRNAKLKLSQAGRELTGEQYPAAASNSYWLGSTNAKITIVEFGDFACPVCLQSFPTVREISLKYKNDIKFIWRDYPVVSDYSATLALAGRCAGEQGLFWPMHDKLFQNQGVGQTDNKAVQADELNALANQIGADQVKFKNCLNQKKYLPQIQKDLSDGQNFGIAGTPTYFINGYKLAGDVPLDVFIQIIEQLRK</sequence>
<comment type="caution">
    <text evidence="8">The sequence shown here is derived from an EMBL/GenBank/DDBJ whole genome shotgun (WGS) entry which is preliminary data.</text>
</comment>
<dbReference type="PANTHER" id="PTHR13887:SF14">
    <property type="entry name" value="DISULFIDE BOND FORMATION PROTEIN D"/>
    <property type="match status" value="1"/>
</dbReference>
<reference evidence="8 9" key="1">
    <citation type="journal article" date="2015" name="Nature">
        <title>rRNA introns, odd ribosomes, and small enigmatic genomes across a large radiation of phyla.</title>
        <authorList>
            <person name="Brown C.T."/>
            <person name="Hug L.A."/>
            <person name="Thomas B.C."/>
            <person name="Sharon I."/>
            <person name="Castelle C.J."/>
            <person name="Singh A."/>
            <person name="Wilkins M.J."/>
            <person name="Williams K.H."/>
            <person name="Banfield J.F."/>
        </authorList>
    </citation>
    <scope>NUCLEOTIDE SEQUENCE [LARGE SCALE GENOMIC DNA]</scope>
</reference>
<protein>
    <submittedName>
        <fullName evidence="8">DSBA oxidoreductase</fullName>
    </submittedName>
</protein>
<evidence type="ECO:0000256" key="4">
    <source>
        <dbReference type="ARBA" id="ARBA00023157"/>
    </source>
</evidence>
<dbReference type="PANTHER" id="PTHR13887">
    <property type="entry name" value="GLUTATHIONE S-TRANSFERASE KAPPA"/>
    <property type="match status" value="1"/>
</dbReference>
<accession>A0A0G0URR7</accession>
<evidence type="ECO:0000256" key="3">
    <source>
        <dbReference type="ARBA" id="ARBA00023002"/>
    </source>
</evidence>
<keyword evidence="6" id="KW-0472">Membrane</keyword>
<keyword evidence="4" id="KW-1015">Disulfide bond</keyword>
<dbReference type="SUPFAM" id="SSF52833">
    <property type="entry name" value="Thioredoxin-like"/>
    <property type="match status" value="1"/>
</dbReference>
<keyword evidence="3" id="KW-0560">Oxidoreductase</keyword>
<evidence type="ECO:0000256" key="2">
    <source>
        <dbReference type="ARBA" id="ARBA00022729"/>
    </source>
</evidence>
<comment type="similarity">
    <text evidence="1">Belongs to the thioredoxin family. DsbA subfamily.</text>
</comment>
<dbReference type="PROSITE" id="PS51352">
    <property type="entry name" value="THIOREDOXIN_2"/>
    <property type="match status" value="1"/>
</dbReference>
<dbReference type="InterPro" id="IPR036249">
    <property type="entry name" value="Thioredoxin-like_sf"/>
</dbReference>
<evidence type="ECO:0000256" key="6">
    <source>
        <dbReference type="SAM" id="Phobius"/>
    </source>
</evidence>
<dbReference type="Gene3D" id="3.40.30.10">
    <property type="entry name" value="Glutaredoxin"/>
    <property type="match status" value="1"/>
</dbReference>
<organism evidence="8 9">
    <name type="scientific">Candidatus Falkowbacteria bacterium GW2011_GWA2_41_14</name>
    <dbReference type="NCBI Taxonomy" id="1618635"/>
    <lineage>
        <taxon>Bacteria</taxon>
        <taxon>Candidatus Falkowiibacteriota</taxon>
    </lineage>
</organism>
<dbReference type="AlphaFoldDB" id="A0A0G0URR7"/>
<evidence type="ECO:0000259" key="7">
    <source>
        <dbReference type="PROSITE" id="PS51352"/>
    </source>
</evidence>
<keyword evidence="2" id="KW-0732">Signal</keyword>
<dbReference type="Pfam" id="PF13462">
    <property type="entry name" value="Thioredoxin_4"/>
    <property type="match status" value="1"/>
</dbReference>
<dbReference type="InterPro" id="IPR013766">
    <property type="entry name" value="Thioredoxin_domain"/>
</dbReference>
<keyword evidence="6" id="KW-0812">Transmembrane</keyword>
<dbReference type="InterPro" id="IPR012336">
    <property type="entry name" value="Thioredoxin-like_fold"/>
</dbReference>
<evidence type="ECO:0000256" key="1">
    <source>
        <dbReference type="ARBA" id="ARBA00005791"/>
    </source>
</evidence>
<dbReference type="EMBL" id="LCAP01000005">
    <property type="protein sequence ID" value="KKR91479.1"/>
    <property type="molecule type" value="Genomic_DNA"/>
</dbReference>
<feature type="domain" description="Thioredoxin" evidence="7">
    <location>
        <begin position="52"/>
        <end position="232"/>
    </location>
</feature>
<evidence type="ECO:0000313" key="9">
    <source>
        <dbReference type="Proteomes" id="UP000034190"/>
    </source>
</evidence>
<gene>
    <name evidence="8" type="ORF">UU43_C0005G0010</name>
</gene>
<dbReference type="Proteomes" id="UP000034190">
    <property type="component" value="Unassembled WGS sequence"/>
</dbReference>
<dbReference type="GO" id="GO:0016491">
    <property type="term" value="F:oxidoreductase activity"/>
    <property type="evidence" value="ECO:0007669"/>
    <property type="project" value="UniProtKB-KW"/>
</dbReference>
<proteinExistence type="inferred from homology"/>
<feature type="transmembrane region" description="Helical" evidence="6">
    <location>
        <begin position="12"/>
        <end position="36"/>
    </location>
</feature>
<keyword evidence="5" id="KW-0676">Redox-active center</keyword>
<name>A0A0G0URR7_9BACT</name>
<keyword evidence="6" id="KW-1133">Transmembrane helix</keyword>
<evidence type="ECO:0000313" key="8">
    <source>
        <dbReference type="EMBL" id="KKR91479.1"/>
    </source>
</evidence>
<evidence type="ECO:0000256" key="5">
    <source>
        <dbReference type="ARBA" id="ARBA00023284"/>
    </source>
</evidence>